<evidence type="ECO:0000259" key="1">
    <source>
        <dbReference type="Pfam" id="PF00144"/>
    </source>
</evidence>
<dbReference type="RefSeq" id="WP_043673502.1">
    <property type="nucleotide sequence ID" value="NZ_BDCI01000004.1"/>
</dbReference>
<keyword evidence="3" id="KW-1185">Reference proteome</keyword>
<accession>A0ABR4ZD05</accession>
<evidence type="ECO:0000313" key="3">
    <source>
        <dbReference type="Proteomes" id="UP000031364"/>
    </source>
</evidence>
<dbReference type="Pfam" id="PF00144">
    <property type="entry name" value="Beta-lactamase"/>
    <property type="match status" value="1"/>
</dbReference>
<dbReference type="PANTHER" id="PTHR43319:SF3">
    <property type="entry name" value="BETA-LACTAMASE-RELATED DOMAIN-CONTAINING PROTEIN"/>
    <property type="match status" value="1"/>
</dbReference>
<reference evidence="2 3" key="1">
    <citation type="journal article" date="2014" name="Int. J. Syst. Evol. Microbiol.">
        <title>Nocardia vulneris sp. nov., isolated from wounds of human patients in North America.</title>
        <authorList>
            <person name="Lasker B.A."/>
            <person name="Bell M."/>
            <person name="Klenk H.P."/>
            <person name="Sproer C."/>
            <person name="Schumann C."/>
            <person name="Schumann P."/>
            <person name="Brown J.M."/>
        </authorList>
    </citation>
    <scope>NUCLEOTIDE SEQUENCE [LARGE SCALE GENOMIC DNA]</scope>
    <source>
        <strain evidence="2 3">W9851</strain>
    </source>
</reference>
<protein>
    <submittedName>
        <fullName evidence="2">Beta-lactamase</fullName>
    </submittedName>
</protein>
<name>A0ABR4ZD05_9NOCA</name>
<comment type="caution">
    <text evidence="2">The sequence shown here is derived from an EMBL/GenBank/DDBJ whole genome shotgun (WGS) entry which is preliminary data.</text>
</comment>
<dbReference type="PANTHER" id="PTHR43319">
    <property type="entry name" value="BETA-LACTAMASE-RELATED"/>
    <property type="match status" value="1"/>
</dbReference>
<dbReference type="Gene3D" id="3.40.710.10">
    <property type="entry name" value="DD-peptidase/beta-lactamase superfamily"/>
    <property type="match status" value="1"/>
</dbReference>
<dbReference type="SUPFAM" id="SSF56601">
    <property type="entry name" value="beta-lactamase/transpeptidase-like"/>
    <property type="match status" value="1"/>
</dbReference>
<feature type="domain" description="Beta-lactamase-related" evidence="1">
    <location>
        <begin position="33"/>
        <end position="385"/>
    </location>
</feature>
<dbReference type="InterPro" id="IPR001466">
    <property type="entry name" value="Beta-lactam-related"/>
</dbReference>
<dbReference type="Proteomes" id="UP000031364">
    <property type="component" value="Unassembled WGS sequence"/>
</dbReference>
<organism evidence="2 3">
    <name type="scientific">Nocardia vulneris</name>
    <dbReference type="NCBI Taxonomy" id="1141657"/>
    <lineage>
        <taxon>Bacteria</taxon>
        <taxon>Bacillati</taxon>
        <taxon>Actinomycetota</taxon>
        <taxon>Actinomycetes</taxon>
        <taxon>Mycobacteriales</taxon>
        <taxon>Nocardiaceae</taxon>
        <taxon>Nocardia</taxon>
    </lineage>
</organism>
<evidence type="ECO:0000313" key="2">
    <source>
        <dbReference type="EMBL" id="KIA62972.1"/>
    </source>
</evidence>
<proteinExistence type="predicted"/>
<dbReference type="InterPro" id="IPR012338">
    <property type="entry name" value="Beta-lactam/transpept-like"/>
</dbReference>
<sequence length="417" mass="44547">MPAATPDGASSTGRMLVDDRFTAVAAKFFAMFRRRRQGGGALAVYLDGEPVLDIWAGWADPERRWRSDTMALTYSTGKGVAATVAHRLIERGVLDLDAPVATYWPEFAANGKDAITVRDVLNHRAGLQRIRGLVDSQGAVLDDDALLDHDSLAAALAASAPDPLRLRASGYHGLTFGTLVAELAQRATGRSFAEVVHAELAEPLGDNDFWFGVPRGERHRLATLAPRLTIGRVPVDRLIAPFGALRRVQSAHSAIYDGWADMSIGQRPYDAVMPSWGGVFTARSLARMYGAIANDGVVGTRRLLRPETTRMIAQMPPNSRFDYVLGAPPHWALGYHRGIVGTRLTREALGHFRVGGSGAIAMPGVGVSVAFVTNHLGYSGMTLGDARLPTLAALARRAGTLGRAAGSLPVTRQAAAG</sequence>
<dbReference type="InterPro" id="IPR052907">
    <property type="entry name" value="Beta-lactamase/esterase"/>
</dbReference>
<gene>
    <name evidence="2" type="ORF">FG87_21520</name>
</gene>
<dbReference type="EMBL" id="JNFP01000026">
    <property type="protein sequence ID" value="KIA62972.1"/>
    <property type="molecule type" value="Genomic_DNA"/>
</dbReference>